<dbReference type="RefSeq" id="XP_025574431.1">
    <property type="nucleotide sequence ID" value="XM_025713386.1"/>
</dbReference>
<evidence type="ECO:0000313" key="2">
    <source>
        <dbReference type="EMBL" id="RAL00104.1"/>
    </source>
</evidence>
<protein>
    <recommendedName>
        <fullName evidence="4">Secreted protein</fullName>
    </recommendedName>
</protein>
<dbReference type="GeneID" id="37218251"/>
<accession>A0A395H1L6</accession>
<keyword evidence="1" id="KW-0732">Signal</keyword>
<dbReference type="EMBL" id="KZ824442">
    <property type="protein sequence ID" value="RAL00104.1"/>
    <property type="molecule type" value="Genomic_DNA"/>
</dbReference>
<feature type="chain" id="PRO_5017321836" description="Secreted protein" evidence="1">
    <location>
        <begin position="35"/>
        <end position="81"/>
    </location>
</feature>
<reference evidence="2 3" key="1">
    <citation type="submission" date="2018-02" db="EMBL/GenBank/DDBJ databases">
        <title>The genomes of Aspergillus section Nigri reveals drivers in fungal speciation.</title>
        <authorList>
            <consortium name="DOE Joint Genome Institute"/>
            <person name="Vesth T.C."/>
            <person name="Nybo J."/>
            <person name="Theobald S."/>
            <person name="Brandl J."/>
            <person name="Frisvad J.C."/>
            <person name="Nielsen K.F."/>
            <person name="Lyhne E.K."/>
            <person name="Kogle M.E."/>
            <person name="Kuo A."/>
            <person name="Riley R."/>
            <person name="Clum A."/>
            <person name="Nolan M."/>
            <person name="Lipzen A."/>
            <person name="Salamov A."/>
            <person name="Henrissat B."/>
            <person name="Wiebenga A."/>
            <person name="De vries R.P."/>
            <person name="Grigoriev I.V."/>
            <person name="Mortensen U.H."/>
            <person name="Andersen M.R."/>
            <person name="Baker S.E."/>
        </authorList>
    </citation>
    <scope>NUCLEOTIDE SEQUENCE [LARGE SCALE GENOMIC DNA]</scope>
    <source>
        <strain evidence="2 3">CBS 121593</strain>
    </source>
</reference>
<organism evidence="2 3">
    <name type="scientific">Aspergillus ibericus CBS 121593</name>
    <dbReference type="NCBI Taxonomy" id="1448316"/>
    <lineage>
        <taxon>Eukaryota</taxon>
        <taxon>Fungi</taxon>
        <taxon>Dikarya</taxon>
        <taxon>Ascomycota</taxon>
        <taxon>Pezizomycotina</taxon>
        <taxon>Eurotiomycetes</taxon>
        <taxon>Eurotiomycetidae</taxon>
        <taxon>Eurotiales</taxon>
        <taxon>Aspergillaceae</taxon>
        <taxon>Aspergillus</taxon>
        <taxon>Aspergillus subgen. Circumdati</taxon>
    </lineage>
</organism>
<sequence>MYIADVSCPGVSEPWRSLACLGSFLALLAQVINARLPGCSGFRTCLRSELCSKKDANQSINMSQASGKVALPRTTANLRGI</sequence>
<evidence type="ECO:0000256" key="1">
    <source>
        <dbReference type="SAM" id="SignalP"/>
    </source>
</evidence>
<dbReference type="AlphaFoldDB" id="A0A395H1L6"/>
<evidence type="ECO:0008006" key="4">
    <source>
        <dbReference type="Google" id="ProtNLM"/>
    </source>
</evidence>
<keyword evidence="3" id="KW-1185">Reference proteome</keyword>
<dbReference type="Proteomes" id="UP000249402">
    <property type="component" value="Unassembled WGS sequence"/>
</dbReference>
<name>A0A395H1L6_9EURO</name>
<dbReference type="VEuPathDB" id="FungiDB:BO80DRAFT_107830"/>
<gene>
    <name evidence="2" type="ORF">BO80DRAFT_107830</name>
</gene>
<feature type="signal peptide" evidence="1">
    <location>
        <begin position="1"/>
        <end position="34"/>
    </location>
</feature>
<proteinExistence type="predicted"/>
<evidence type="ECO:0000313" key="3">
    <source>
        <dbReference type="Proteomes" id="UP000249402"/>
    </source>
</evidence>